<name>A0ABP1N3B8_XYLVO</name>
<protein>
    <submittedName>
        <fullName evidence="1">Uncharacterized protein</fullName>
    </submittedName>
</protein>
<evidence type="ECO:0000313" key="2">
    <source>
        <dbReference type="Proteomes" id="UP001642520"/>
    </source>
</evidence>
<reference evidence="1 2" key="1">
    <citation type="submission" date="2024-08" db="EMBL/GenBank/DDBJ databases">
        <authorList>
            <person name="Will J Nash"/>
            <person name="Angela Man"/>
            <person name="Seanna McTaggart"/>
            <person name="Kendall Baker"/>
            <person name="Tom Barker"/>
            <person name="Leah Catchpole"/>
            <person name="Alex Durrant"/>
            <person name="Karim Gharbi"/>
            <person name="Naomi Irish"/>
            <person name="Gemy Kaithakottil"/>
            <person name="Debby Ku"/>
            <person name="Aaliyah Providence"/>
            <person name="Felix Shaw"/>
            <person name="David Swarbreck"/>
            <person name="Chris Watkins"/>
            <person name="Ann M. McCartney"/>
            <person name="Giulio Formenti"/>
            <person name="Alice Mouton"/>
            <person name="Noel Vella"/>
            <person name="Bjorn M von Reumont"/>
            <person name="Adriana Vella"/>
            <person name="Wilfried Haerty"/>
        </authorList>
    </citation>
    <scope>NUCLEOTIDE SEQUENCE [LARGE SCALE GENOMIC DNA]</scope>
</reference>
<comment type="caution">
    <text evidence="1">The sequence shown here is derived from an EMBL/GenBank/DDBJ whole genome shotgun (WGS) entry which is preliminary data.</text>
</comment>
<keyword evidence="2" id="KW-1185">Reference proteome</keyword>
<dbReference type="PANTHER" id="PTHR31649:SF10">
    <property type="entry name" value="IP19903P-RELATED"/>
    <property type="match status" value="1"/>
</dbReference>
<organism evidence="1 2">
    <name type="scientific">Xylocopa violacea</name>
    <name type="common">Violet carpenter bee</name>
    <name type="synonym">Apis violacea</name>
    <dbReference type="NCBI Taxonomy" id="135666"/>
    <lineage>
        <taxon>Eukaryota</taxon>
        <taxon>Metazoa</taxon>
        <taxon>Ecdysozoa</taxon>
        <taxon>Arthropoda</taxon>
        <taxon>Hexapoda</taxon>
        <taxon>Insecta</taxon>
        <taxon>Pterygota</taxon>
        <taxon>Neoptera</taxon>
        <taxon>Endopterygota</taxon>
        <taxon>Hymenoptera</taxon>
        <taxon>Apocrita</taxon>
        <taxon>Aculeata</taxon>
        <taxon>Apoidea</taxon>
        <taxon>Anthophila</taxon>
        <taxon>Apidae</taxon>
        <taxon>Xylocopa</taxon>
        <taxon>Xylocopa</taxon>
    </lineage>
</organism>
<gene>
    <name evidence="1" type="ORF">XYLVIOL_LOCUS905</name>
</gene>
<evidence type="ECO:0000313" key="1">
    <source>
        <dbReference type="EMBL" id="CAL7934216.1"/>
    </source>
</evidence>
<dbReference type="EMBL" id="CAXAJV020001281">
    <property type="protein sequence ID" value="CAL7934216.1"/>
    <property type="molecule type" value="Genomic_DNA"/>
</dbReference>
<dbReference type="PANTHER" id="PTHR31649">
    <property type="entry name" value="AGAP009604-PA"/>
    <property type="match status" value="1"/>
</dbReference>
<dbReference type="Pfam" id="PF11901">
    <property type="entry name" value="DM9"/>
    <property type="match status" value="1"/>
</dbReference>
<accession>A0ABP1N3B8</accession>
<dbReference type="Proteomes" id="UP001642520">
    <property type="component" value="Unassembled WGS sequence"/>
</dbReference>
<dbReference type="SMART" id="SM00696">
    <property type="entry name" value="DM9"/>
    <property type="match status" value="1"/>
</dbReference>
<sequence length="127" mass="13776">MPAYRWVNRARGQNLPETAVIGGRDIDGCSIYVGRAFHEGDMLPAKIIPDKSVAYVCHNGQEHVKDDYEVLCQGEFAWEFCSNGSVPSSAVVAGQTTDGEPLFNRVMGACTSLSMARSCPSKTTKCL</sequence>
<proteinExistence type="predicted"/>
<dbReference type="InterPro" id="IPR006616">
    <property type="entry name" value="DM9_repeat"/>
</dbReference>